<dbReference type="RefSeq" id="XP_070856084.1">
    <property type="nucleotide sequence ID" value="XM_071004617.1"/>
</dbReference>
<keyword evidence="1" id="KW-0812">Transmembrane</keyword>
<dbReference type="EMBL" id="JABSNW010000009">
    <property type="protein sequence ID" value="KAL2884903.1"/>
    <property type="molecule type" value="Genomic_DNA"/>
</dbReference>
<dbReference type="PANTHER" id="PTHR37019">
    <property type="entry name" value="CHROMOSOME 1, WHOLE GENOME SHOTGUN SEQUENCE"/>
    <property type="match status" value="1"/>
</dbReference>
<reference evidence="3 4" key="1">
    <citation type="submission" date="2020-05" db="EMBL/GenBank/DDBJ databases">
        <title>Ceratocystis lukuohia genome.</title>
        <authorList>
            <person name="Harrington T.C."/>
            <person name="Kim K."/>
            <person name="Mayers C.G."/>
        </authorList>
    </citation>
    <scope>NUCLEOTIDE SEQUENCE [LARGE SCALE GENOMIC DNA]</scope>
    <source>
        <strain evidence="3 4">C4212</strain>
    </source>
</reference>
<feature type="transmembrane region" description="Helical" evidence="1">
    <location>
        <begin position="151"/>
        <end position="171"/>
    </location>
</feature>
<evidence type="ECO:0000313" key="4">
    <source>
        <dbReference type="Proteomes" id="UP001610728"/>
    </source>
</evidence>
<dbReference type="GeneID" id="98121422"/>
<keyword evidence="1" id="KW-0472">Membrane</keyword>
<evidence type="ECO:0000256" key="1">
    <source>
        <dbReference type="SAM" id="Phobius"/>
    </source>
</evidence>
<evidence type="ECO:0000259" key="2">
    <source>
        <dbReference type="Pfam" id="PF24803"/>
    </source>
</evidence>
<comment type="caution">
    <text evidence="3">The sequence shown here is derived from an EMBL/GenBank/DDBJ whole genome shotgun (WGS) entry which is preliminary data.</text>
</comment>
<organism evidence="3 4">
    <name type="scientific">Ceratocystis lukuohia</name>
    <dbReference type="NCBI Taxonomy" id="2019550"/>
    <lineage>
        <taxon>Eukaryota</taxon>
        <taxon>Fungi</taxon>
        <taxon>Dikarya</taxon>
        <taxon>Ascomycota</taxon>
        <taxon>Pezizomycotina</taxon>
        <taxon>Sordariomycetes</taxon>
        <taxon>Hypocreomycetidae</taxon>
        <taxon>Microascales</taxon>
        <taxon>Ceratocystidaceae</taxon>
        <taxon>Ceratocystis</taxon>
    </lineage>
</organism>
<sequence>MASNLPTFPRIVFTIFEPISLIGGFLSAALFPAWFVNAQLPFVLVGEVAGEAVPEGVPATAPAVSTPAAAFTWDDYSHPPMNPAGLTVALQLGNTYLLLALLGVAVLTTTREIRVVRAYLLALWVADMSHIGITCYGLGLHAALDVLNWNAMAWGNIGITVSSFTLFYGLAR</sequence>
<keyword evidence="1" id="KW-1133">Transmembrane helix</keyword>
<dbReference type="Pfam" id="PF24803">
    <property type="entry name" value="DUF7704"/>
    <property type="match status" value="1"/>
</dbReference>
<dbReference type="PANTHER" id="PTHR37019:SF2">
    <property type="entry name" value="EXPERA DOMAIN-CONTAINING PROTEIN"/>
    <property type="match status" value="1"/>
</dbReference>
<protein>
    <recommendedName>
        <fullName evidence="2">DUF7704 domain-containing protein</fullName>
    </recommendedName>
</protein>
<name>A0ABR4M9F4_9PEZI</name>
<feature type="transmembrane region" description="Helical" evidence="1">
    <location>
        <begin position="119"/>
        <end position="139"/>
    </location>
</feature>
<dbReference type="Proteomes" id="UP001610728">
    <property type="component" value="Unassembled WGS sequence"/>
</dbReference>
<feature type="transmembrane region" description="Helical" evidence="1">
    <location>
        <begin position="84"/>
        <end position="107"/>
    </location>
</feature>
<dbReference type="InterPro" id="IPR056121">
    <property type="entry name" value="DUF7704"/>
</dbReference>
<feature type="transmembrane region" description="Helical" evidence="1">
    <location>
        <begin position="12"/>
        <end position="35"/>
    </location>
</feature>
<evidence type="ECO:0000313" key="3">
    <source>
        <dbReference type="EMBL" id="KAL2884903.1"/>
    </source>
</evidence>
<keyword evidence="4" id="KW-1185">Reference proteome</keyword>
<accession>A0ABR4M9F4</accession>
<gene>
    <name evidence="3" type="ORF">HOO65_090198</name>
</gene>
<proteinExistence type="predicted"/>
<feature type="domain" description="DUF7704" evidence="2">
    <location>
        <begin position="2"/>
        <end position="164"/>
    </location>
</feature>